<protein>
    <submittedName>
        <fullName evidence="1">EcsC protein family protein</fullName>
    </submittedName>
</protein>
<name>A0A1W2H5C4_9BACT</name>
<proteinExistence type="predicted"/>
<gene>
    <name evidence="1" type="ORF">SAMN00777080_2765</name>
</gene>
<dbReference type="RefSeq" id="WP_084120979.1">
    <property type="nucleotide sequence ID" value="NZ_LT838813.1"/>
</dbReference>
<organism evidence="1 2">
    <name type="scientific">Aquiflexum balticum DSM 16537</name>
    <dbReference type="NCBI Taxonomy" id="758820"/>
    <lineage>
        <taxon>Bacteria</taxon>
        <taxon>Pseudomonadati</taxon>
        <taxon>Bacteroidota</taxon>
        <taxon>Cytophagia</taxon>
        <taxon>Cytophagales</taxon>
        <taxon>Cyclobacteriaceae</taxon>
        <taxon>Aquiflexum</taxon>
    </lineage>
</organism>
<dbReference type="PANTHER" id="PTHR41260">
    <property type="entry name" value="PROTEIN ECSC"/>
    <property type="match status" value="1"/>
</dbReference>
<dbReference type="EMBL" id="LT838813">
    <property type="protein sequence ID" value="SMD44150.1"/>
    <property type="molecule type" value="Genomic_DNA"/>
</dbReference>
<accession>A0A1W2H5C4</accession>
<dbReference type="InterPro" id="IPR024787">
    <property type="entry name" value="EcsC"/>
</dbReference>
<reference evidence="2" key="1">
    <citation type="submission" date="2017-04" db="EMBL/GenBank/DDBJ databases">
        <authorList>
            <person name="Varghese N."/>
            <person name="Submissions S."/>
        </authorList>
    </citation>
    <scope>NUCLEOTIDE SEQUENCE [LARGE SCALE GENOMIC DNA]</scope>
    <source>
        <strain evidence="2">DSM 16537</strain>
    </source>
</reference>
<dbReference type="Pfam" id="PF12787">
    <property type="entry name" value="EcsC"/>
    <property type="match status" value="1"/>
</dbReference>
<dbReference type="OrthoDB" id="1705901at2"/>
<evidence type="ECO:0000313" key="2">
    <source>
        <dbReference type="Proteomes" id="UP000192333"/>
    </source>
</evidence>
<dbReference type="STRING" id="758820.SAMN00777080_2765"/>
<dbReference type="PANTHER" id="PTHR41260:SF1">
    <property type="entry name" value="PROTEIN ECSC"/>
    <property type="match status" value="1"/>
</dbReference>
<dbReference type="AlphaFoldDB" id="A0A1W2H5C4"/>
<evidence type="ECO:0000313" key="1">
    <source>
        <dbReference type="EMBL" id="SMD44150.1"/>
    </source>
</evidence>
<sequence length="251" mass="28770">MTRLRPIEQDLYEQIAYAELSGWLVKIKKKPSLLNKLTKSTQRGINNLIPEKVHKAITYAIEKMVKGVLFGTKYITPQPLQAKRFEEREYKVKKIIKFYQNTASAEGAITGAGGILMGMVDFPAFLTIKMKMLFEIAAAYGYDVKKFEERLFLLYIFKLTFSSQSTRQSTIGIIENWGEFVSSIPKAAEEFDWRDFQLEYRDYMDLAKLAQLIPIIGAGVGAIANYQLANKLGETAIFCFRIRYFGENISY</sequence>
<dbReference type="Proteomes" id="UP000192333">
    <property type="component" value="Chromosome I"/>
</dbReference>
<keyword evidence="2" id="KW-1185">Reference proteome</keyword>